<protein>
    <recommendedName>
        <fullName evidence="1">D-glucuronyl C5-epimerase C-terminal domain-containing protein</fullName>
    </recommendedName>
</protein>
<sequence length="298" mass="34240">MFLGRSQFHQEQSVGLFLENDVYFGYPSNLIDKTNWDGYVDQNGIIKNKLTSGDLIYFPIAIAQKALGHYDKFIRDGLEDDKCHVINYADFLIKLMTDKGLVSNWHLQNRAVLNNYSAMAQGEVISVLCRAFILTSNEKYLSSATLASQCLLSESDLKLLVTIDSFSLLSEMPNDEGNVILNGCFFSLWGLIDLNRVNPSKVLTDKVDYYIFSLKKSIEKFDIGYWSLYDLNGALASPFYHRLHINQLKAMSLITGDSYFLNVANKWSKYEKNKFYYFKALSIKSIQKLKSKRYNEFI</sequence>
<comment type="caution">
    <text evidence="2">The sequence shown here is derived from an EMBL/GenBank/DDBJ whole genome shotgun (WGS) entry which is preliminary data.</text>
</comment>
<evidence type="ECO:0000313" key="3">
    <source>
        <dbReference type="Proteomes" id="UP000617555"/>
    </source>
</evidence>
<dbReference type="InterPro" id="IPR039721">
    <property type="entry name" value="C5-epimerase"/>
</dbReference>
<dbReference type="Proteomes" id="UP000617555">
    <property type="component" value="Unassembled WGS sequence"/>
</dbReference>
<dbReference type="RefSeq" id="WP_188739354.1">
    <property type="nucleotide sequence ID" value="NZ_BMII01000016.1"/>
</dbReference>
<organism evidence="2 3">
    <name type="scientific">Shewanella inventionis</name>
    <dbReference type="NCBI Taxonomy" id="1738770"/>
    <lineage>
        <taxon>Bacteria</taxon>
        <taxon>Pseudomonadati</taxon>
        <taxon>Pseudomonadota</taxon>
        <taxon>Gammaproteobacteria</taxon>
        <taxon>Alteromonadales</taxon>
        <taxon>Shewanellaceae</taxon>
        <taxon>Shewanella</taxon>
    </lineage>
</organism>
<dbReference type="Pfam" id="PF06662">
    <property type="entry name" value="C5-epim_C"/>
    <property type="match status" value="1"/>
</dbReference>
<reference evidence="3" key="1">
    <citation type="journal article" date="2019" name="Int. J. Syst. Evol. Microbiol.">
        <title>The Global Catalogue of Microorganisms (GCM) 10K type strain sequencing project: providing services to taxonomists for standard genome sequencing and annotation.</title>
        <authorList>
            <consortium name="The Broad Institute Genomics Platform"/>
            <consortium name="The Broad Institute Genome Sequencing Center for Infectious Disease"/>
            <person name="Wu L."/>
            <person name="Ma J."/>
        </authorList>
    </citation>
    <scope>NUCLEOTIDE SEQUENCE [LARGE SCALE GENOMIC DNA]</scope>
    <source>
        <strain evidence="3">CGMCC 1.15339</strain>
    </source>
</reference>
<dbReference type="PANTHER" id="PTHR13174:SF3">
    <property type="entry name" value="D-GLUCURONYL C5-EPIMERASE"/>
    <property type="match status" value="1"/>
</dbReference>
<name>A0ABQ1J5H8_9GAMM</name>
<accession>A0ABQ1J5H8</accession>
<evidence type="ECO:0000313" key="2">
    <source>
        <dbReference type="EMBL" id="GGB60542.1"/>
    </source>
</evidence>
<dbReference type="InterPro" id="IPR010598">
    <property type="entry name" value="C5-epim_C"/>
</dbReference>
<feature type="domain" description="D-glucuronyl C5-epimerase C-terminal" evidence="1">
    <location>
        <begin position="116"/>
        <end position="268"/>
    </location>
</feature>
<proteinExistence type="predicted"/>
<dbReference type="EMBL" id="BMII01000016">
    <property type="protein sequence ID" value="GGB60542.1"/>
    <property type="molecule type" value="Genomic_DNA"/>
</dbReference>
<evidence type="ECO:0000259" key="1">
    <source>
        <dbReference type="Pfam" id="PF06662"/>
    </source>
</evidence>
<dbReference type="PANTHER" id="PTHR13174">
    <property type="entry name" value="D-GLUCURONYL C5-EPIMERASE"/>
    <property type="match status" value="1"/>
</dbReference>
<gene>
    <name evidence="2" type="ORF">GCM10011607_21530</name>
</gene>
<keyword evidence="3" id="KW-1185">Reference proteome</keyword>